<organism evidence="5 6">
    <name type="scientific">Smittium culicis</name>
    <dbReference type="NCBI Taxonomy" id="133412"/>
    <lineage>
        <taxon>Eukaryota</taxon>
        <taxon>Fungi</taxon>
        <taxon>Fungi incertae sedis</taxon>
        <taxon>Zoopagomycota</taxon>
        <taxon>Kickxellomycotina</taxon>
        <taxon>Harpellomycetes</taxon>
        <taxon>Harpellales</taxon>
        <taxon>Legeriomycetaceae</taxon>
        <taxon>Smittium</taxon>
    </lineage>
</organism>
<dbReference type="InterPro" id="IPR025110">
    <property type="entry name" value="AMP-bd_C"/>
</dbReference>
<dbReference type="STRING" id="133412.A0A1R1YC88"/>
<evidence type="ECO:0000259" key="4">
    <source>
        <dbReference type="Pfam" id="PF16177"/>
    </source>
</evidence>
<dbReference type="InterPro" id="IPR042099">
    <property type="entry name" value="ANL_N_sf"/>
</dbReference>
<dbReference type="SUPFAM" id="SSF56801">
    <property type="entry name" value="Acetyl-CoA synthetase-like"/>
    <property type="match status" value="1"/>
</dbReference>
<dbReference type="InterPro" id="IPR000873">
    <property type="entry name" value="AMP-dep_synth/lig_dom"/>
</dbReference>
<evidence type="ECO:0000313" key="6">
    <source>
        <dbReference type="Proteomes" id="UP000187283"/>
    </source>
</evidence>
<dbReference type="PANTHER" id="PTHR43347">
    <property type="entry name" value="ACYL-COA SYNTHETASE"/>
    <property type="match status" value="1"/>
</dbReference>
<comment type="caution">
    <text evidence="5">The sequence shown here is derived from an EMBL/GenBank/DDBJ whole genome shotgun (WGS) entry which is preliminary data.</text>
</comment>
<gene>
    <name evidence="5" type="ORF">AYI70_g1538</name>
</gene>
<feature type="domain" description="Acetyl-coenzyme A synthetase N-terminal" evidence="4">
    <location>
        <begin position="18"/>
        <end position="75"/>
    </location>
</feature>
<dbReference type="OrthoDB" id="1706066at2759"/>
<dbReference type="Pfam" id="PF13193">
    <property type="entry name" value="AMP-binding_C"/>
    <property type="match status" value="1"/>
</dbReference>
<dbReference type="Pfam" id="PF16177">
    <property type="entry name" value="ACAS_N"/>
    <property type="match status" value="1"/>
</dbReference>
<comment type="similarity">
    <text evidence="1">Belongs to the ATP-dependent AMP-binding enzyme family.</text>
</comment>
<dbReference type="InterPro" id="IPR020845">
    <property type="entry name" value="AMP-binding_CS"/>
</dbReference>
<evidence type="ECO:0000259" key="3">
    <source>
        <dbReference type="Pfam" id="PF13193"/>
    </source>
</evidence>
<dbReference type="AlphaFoldDB" id="A0A1R1YC88"/>
<feature type="domain" description="AMP-binding enzyme C-terminal" evidence="3">
    <location>
        <begin position="580"/>
        <end position="661"/>
    </location>
</feature>
<dbReference type="PROSITE" id="PS00455">
    <property type="entry name" value="AMP_BINDING"/>
    <property type="match status" value="1"/>
</dbReference>
<name>A0A1R1YC88_9FUNG</name>
<dbReference type="PANTHER" id="PTHR43347:SF3">
    <property type="entry name" value="ACYL-COA SYNTHETASE SHORT-CHAIN FAMILY MEMBER 3, MITOCHONDRIAL"/>
    <property type="match status" value="1"/>
</dbReference>
<evidence type="ECO:0000259" key="2">
    <source>
        <dbReference type="Pfam" id="PF00501"/>
    </source>
</evidence>
<dbReference type="InterPro" id="IPR032387">
    <property type="entry name" value="ACAS_N"/>
</dbReference>
<sequence>MNRNNIAFPVEKLKYKQQQVTKYSLDNPDEFWLKQAKELITWNKEPSKALHYRNKDQKHFVDWFPDGKLNLSFNCLDRHCNDGFGSQTAIIYDSPVTNTKKKLTYSSLLERVKQFSKVLVKFGITKGDTVVIYMPMIPETLIAMLSVVRIGAIHSVVFGGFAPKELAKRIDDCKPKIILSASCALLDEAITLSSFPPKIRIIFQREAFHVKLDPTIGDIDWVESLSSVANYPDVPIEILNSSDVMYMLYTSGTTGSPKGVVRSTGPHSVALIYAMRHVYGVYPGDVFFASSDLGWAVGHSLTCYGALLNRNQSILYEGKPVGTPDPGAFFRVIEEYKVKSFFTAPTALMILRREDPDAFYRNKYDISSVKSFFLAGERCVPEIHKWWIQYTTGIKNINSLIEPSIIPSSGGNGDKFSFSKNNITNNLSSDHWWQTESGAPLTALGLGYAASVNDFPEIRFGSAGFPLPGVDLRILKKEHDDEDLDETISSNRSNPSQKYISEAEPYEVGSVVLKLPLPPGNLTTLWKNDERFYKEYFQKFPGYYATGDTGYVDNNGYVFILSRDDDVINVSAHRMSTSVIEEVVSENQQIAECCVVSKSDSIKGQVPMVFAVLKSSTNIKSLNLVNQQIVQTVRSKVGAFASLTPNNVVFVNKLPKTRSGKVLRKMIRNMVATIFDHNQLVNPDVISIDLPATIEDESAALDIWKILTLLKKSPKL</sequence>
<evidence type="ECO:0000256" key="1">
    <source>
        <dbReference type="ARBA" id="ARBA00006432"/>
    </source>
</evidence>
<dbReference type="GO" id="GO:0050218">
    <property type="term" value="F:propionate-CoA ligase activity"/>
    <property type="evidence" value="ECO:0007669"/>
    <property type="project" value="TreeGrafter"/>
</dbReference>
<dbReference type="InterPro" id="IPR045851">
    <property type="entry name" value="AMP-bd_C_sf"/>
</dbReference>
<evidence type="ECO:0000313" key="5">
    <source>
        <dbReference type="EMBL" id="OMJ24512.1"/>
    </source>
</evidence>
<keyword evidence="6" id="KW-1185">Reference proteome</keyword>
<protein>
    <submittedName>
        <fullName evidence="5">Acyl-CoA synthetase short-chain family member 3, mitochondrial</fullName>
    </submittedName>
</protein>
<dbReference type="EMBL" id="LSSN01000327">
    <property type="protein sequence ID" value="OMJ24512.1"/>
    <property type="molecule type" value="Genomic_DNA"/>
</dbReference>
<accession>A0A1R1YC88</accession>
<feature type="domain" description="AMP-dependent synthetase/ligase" evidence="2">
    <location>
        <begin position="84"/>
        <end position="393"/>
    </location>
</feature>
<dbReference type="Gene3D" id="3.30.300.30">
    <property type="match status" value="1"/>
</dbReference>
<dbReference type="Proteomes" id="UP000187283">
    <property type="component" value="Unassembled WGS sequence"/>
</dbReference>
<dbReference type="Pfam" id="PF00501">
    <property type="entry name" value="AMP-binding"/>
    <property type="match status" value="1"/>
</dbReference>
<proteinExistence type="inferred from homology"/>
<dbReference type="Gene3D" id="3.40.50.12780">
    <property type="entry name" value="N-terminal domain of ligase-like"/>
    <property type="match status" value="2"/>
</dbReference>
<reference evidence="5 6" key="1">
    <citation type="submission" date="2017-01" db="EMBL/GenBank/DDBJ databases">
        <authorList>
            <person name="Mah S.A."/>
            <person name="Swanson W.J."/>
            <person name="Moy G.W."/>
            <person name="Vacquier V.D."/>
        </authorList>
    </citation>
    <scope>NUCLEOTIDE SEQUENCE [LARGE SCALE GENOMIC DNA]</scope>
    <source>
        <strain evidence="5 6">GSMNP</strain>
    </source>
</reference>